<name>A0A1T4SBE7_9GAMM</name>
<dbReference type="EMBL" id="MTSM01000014">
    <property type="protein sequence ID" value="OPX55017.1"/>
    <property type="molecule type" value="Genomic_DNA"/>
</dbReference>
<accession>A0A1T4SBE7</accession>
<dbReference type="InterPro" id="IPR039563">
    <property type="entry name" value="Peptidase_C39_single_dom"/>
</dbReference>
<reference evidence="3 4" key="1">
    <citation type="submission" date="2017-01" db="EMBL/GenBank/DDBJ databases">
        <title>Genome Sequencing of a Marine Spirillum, Oceanospirillum multiglobuliferum ATCC 33336, from Japan.</title>
        <authorList>
            <person name="Carney J.G."/>
            <person name="Trachtenberg A.M."/>
            <person name="Rheaume B.A."/>
            <person name="Linnane J.D."/>
            <person name="Pitts N.L."/>
            <person name="Mykles D.L."/>
            <person name="Maclea K.S."/>
        </authorList>
    </citation>
    <scope>NUCLEOTIDE SEQUENCE [LARGE SCALE GENOMIC DNA]</scope>
    <source>
        <strain evidence="3 4">ATCC 33336</strain>
    </source>
</reference>
<dbReference type="NCBIfam" id="NF033920">
    <property type="entry name" value="C39_PA2778_fam"/>
    <property type="match status" value="1"/>
</dbReference>
<evidence type="ECO:0000313" key="3">
    <source>
        <dbReference type="EMBL" id="OPX55017.1"/>
    </source>
</evidence>
<evidence type="ECO:0000256" key="1">
    <source>
        <dbReference type="SAM" id="Phobius"/>
    </source>
</evidence>
<sequence>MARYFRALLRYLLSLSLMITVVGCTMIAPSKHEPVLDVEGLRVSVNLNQVAFFPQEDYQCGPAALATVLTSQGVNVTPEVLVDKVYLPEQEASLPLEMVAAGRSYGLLAYKLDPNLGHLLQQVNAGHPVLVFQNLAFETFAQWHFAVIVGYDLAQEELILRSARIKEYRLDFKTFINTWQRANHWAYLFLTPGELPAKPDPKVYLQSSLDLVNVGLNLSAQKALEVGVNTWPEHEAIRMALSNTYFQSGLFNAASKVLQQSPSLGTSGDLWNNIAYIQLARQCYRSAVSAIQCAITLSPSDQNIQHSVQDILQRTDRPNGGADCPLLTCPNPVQSF</sequence>
<dbReference type="CDD" id="cd02549">
    <property type="entry name" value="Peptidase_C39A"/>
    <property type="match status" value="1"/>
</dbReference>
<protein>
    <recommendedName>
        <fullName evidence="2">Peptidase C39-like domain-containing protein</fullName>
    </recommendedName>
</protein>
<dbReference type="PROSITE" id="PS51257">
    <property type="entry name" value="PROKAR_LIPOPROTEIN"/>
    <property type="match status" value="1"/>
</dbReference>
<gene>
    <name evidence="3" type="ORF">BTE48_10995</name>
</gene>
<feature type="transmembrane region" description="Helical" evidence="1">
    <location>
        <begin position="7"/>
        <end position="28"/>
    </location>
</feature>
<dbReference type="OrthoDB" id="5611441at2"/>
<keyword evidence="1" id="KW-0812">Transmembrane</keyword>
<dbReference type="InterPro" id="IPR011990">
    <property type="entry name" value="TPR-like_helical_dom_sf"/>
</dbReference>
<dbReference type="SUPFAM" id="SSF48452">
    <property type="entry name" value="TPR-like"/>
    <property type="match status" value="1"/>
</dbReference>
<feature type="domain" description="Peptidase C39-like" evidence="2">
    <location>
        <begin position="49"/>
        <end position="159"/>
    </location>
</feature>
<dbReference type="Gene3D" id="1.25.40.10">
    <property type="entry name" value="Tetratricopeptide repeat domain"/>
    <property type="match status" value="1"/>
</dbReference>
<keyword evidence="4" id="KW-1185">Reference proteome</keyword>
<proteinExistence type="predicted"/>
<comment type="caution">
    <text evidence="3">The sequence shown here is derived from an EMBL/GenBank/DDBJ whole genome shotgun (WGS) entry which is preliminary data.</text>
</comment>
<keyword evidence="1" id="KW-0472">Membrane</keyword>
<dbReference type="STRING" id="64969.SAMN02745127_02902"/>
<dbReference type="Proteomes" id="UP000191418">
    <property type="component" value="Unassembled WGS sequence"/>
</dbReference>
<dbReference type="Gene3D" id="3.90.70.10">
    <property type="entry name" value="Cysteine proteinases"/>
    <property type="match status" value="1"/>
</dbReference>
<evidence type="ECO:0000259" key="2">
    <source>
        <dbReference type="Pfam" id="PF13529"/>
    </source>
</evidence>
<dbReference type="AlphaFoldDB" id="A0A1T4SBE7"/>
<dbReference type="RefSeq" id="WP_078746418.1">
    <property type="nucleotide sequence ID" value="NZ_FUXG01000027.1"/>
</dbReference>
<keyword evidence="1" id="KW-1133">Transmembrane helix</keyword>
<dbReference type="Pfam" id="PF13529">
    <property type="entry name" value="Peptidase_C39_2"/>
    <property type="match status" value="1"/>
</dbReference>
<dbReference type="InterPro" id="IPR039564">
    <property type="entry name" value="Peptidase_C39-like"/>
</dbReference>
<evidence type="ECO:0000313" key="4">
    <source>
        <dbReference type="Proteomes" id="UP000191418"/>
    </source>
</evidence>
<organism evidence="3 4">
    <name type="scientific">Oceanospirillum multiglobuliferum</name>
    <dbReference type="NCBI Taxonomy" id="64969"/>
    <lineage>
        <taxon>Bacteria</taxon>
        <taxon>Pseudomonadati</taxon>
        <taxon>Pseudomonadota</taxon>
        <taxon>Gammaproteobacteria</taxon>
        <taxon>Oceanospirillales</taxon>
        <taxon>Oceanospirillaceae</taxon>
        <taxon>Oceanospirillum</taxon>
    </lineage>
</organism>